<dbReference type="Gene3D" id="2.115.10.20">
    <property type="entry name" value="Glycosyl hydrolase domain, family 43"/>
    <property type="match status" value="1"/>
</dbReference>
<evidence type="ECO:0000313" key="2">
    <source>
        <dbReference type="EMBL" id="MBA2176346.1"/>
    </source>
</evidence>
<gene>
    <name evidence="2" type="ORF">H0266_15725</name>
</gene>
<dbReference type="InterPro" id="IPR023296">
    <property type="entry name" value="Glyco_hydro_beta-prop_sf"/>
</dbReference>
<accession>A0A838CXL3</accession>
<keyword evidence="3" id="KW-1185">Reference proteome</keyword>
<name>A0A838CXL3_9BACI</name>
<organism evidence="2 3">
    <name type="scientific">Halobacillus locisalis</name>
    <dbReference type="NCBI Taxonomy" id="220753"/>
    <lineage>
        <taxon>Bacteria</taxon>
        <taxon>Bacillati</taxon>
        <taxon>Bacillota</taxon>
        <taxon>Bacilli</taxon>
        <taxon>Bacillales</taxon>
        <taxon>Bacillaceae</taxon>
        <taxon>Halobacillus</taxon>
    </lineage>
</organism>
<comment type="caution">
    <text evidence="2">The sequence shown here is derived from an EMBL/GenBank/DDBJ whole genome shotgun (WGS) entry which is preliminary data.</text>
</comment>
<proteinExistence type="predicted"/>
<dbReference type="SUPFAM" id="SSF75005">
    <property type="entry name" value="Arabinanase/levansucrase/invertase"/>
    <property type="match status" value="1"/>
</dbReference>
<dbReference type="Pfam" id="PF24793">
    <property type="entry name" value="GINT1_N"/>
    <property type="match status" value="1"/>
</dbReference>
<sequence length="527" mass="61196">MNRSTITFGVLIEDVAMPKWQAEMIDHLIASPHVDVHYLMTIRGKKSVSETASWGGVPWVSGTVVTDVHLTNDTMKWLKEHPVDVLLSLGKWRWQGAIIDFPAYGVWGFRHQWEKVPFFQHYRERNSESEVMLARLFHDEDYQSLKVGYRHMHPFSRRRHQRAMEEGVVEWPAQAAKDILINGYPDSIVVSTVYDDPKVADRLHVVLSQTKHLGKEVLKKAFAYEYWNVGFSNQDLSSISQEGVSLRFLKEGKHHYYADPFFYNDGENWRIIAEEMDHHEPNGFISEWVMRDGDEPTEYKRTLSQPHHMSYPYIVHHDGTTYCIPETSEAKSVVLYQWSGHWKVVKTMLHDFAAVDATVTYYDDQWWMFCTKASGGNSHNEELHVFYADDLLGDWKEHPLNPVKVDVRSSRSAGTPFVMEESLYRPSQDCSRTYGGAVVINRIVALSSEQFREEPAYRLEPDPLSDYPDGLHTVSFVNGVALMDGKRIEYHGKHLLRKIHRFLLARAKRMKKREQTLKEKPSDAFFS</sequence>
<dbReference type="AlphaFoldDB" id="A0A838CXL3"/>
<dbReference type="Proteomes" id="UP000571017">
    <property type="component" value="Unassembled WGS sequence"/>
</dbReference>
<evidence type="ECO:0000259" key="1">
    <source>
        <dbReference type="Pfam" id="PF24793"/>
    </source>
</evidence>
<reference evidence="2 3" key="1">
    <citation type="journal article" date="2004" name="Extremophiles">
        <title>Halobacillus locisalis sp. nov., a halophilic bacterium isolated from a marine solar saltern of the Yellow Sea in Korea.</title>
        <authorList>
            <person name="Yoon J.H."/>
            <person name="Kang K.H."/>
            <person name="Oh T.K."/>
            <person name="Park Y.H."/>
        </authorList>
    </citation>
    <scope>NUCLEOTIDE SEQUENCE [LARGE SCALE GENOMIC DNA]</scope>
    <source>
        <strain evidence="2 3">KCTC 3788</strain>
    </source>
</reference>
<feature type="domain" description="Glucosamine inositolphosphorylceramide transferase 1 N-terminal" evidence="1">
    <location>
        <begin position="255"/>
        <end position="453"/>
    </location>
</feature>
<evidence type="ECO:0000313" key="3">
    <source>
        <dbReference type="Proteomes" id="UP000571017"/>
    </source>
</evidence>
<dbReference type="InterPro" id="IPR056442">
    <property type="entry name" value="GINT1_N"/>
</dbReference>
<protein>
    <recommendedName>
        <fullName evidence="1">Glucosamine inositolphosphorylceramide transferase 1 N-terminal domain-containing protein</fullName>
    </recommendedName>
</protein>
<dbReference type="RefSeq" id="WP_181473371.1">
    <property type="nucleotide sequence ID" value="NZ_JACEFG010000003.1"/>
</dbReference>
<dbReference type="EMBL" id="JACEFG010000003">
    <property type="protein sequence ID" value="MBA2176346.1"/>
    <property type="molecule type" value="Genomic_DNA"/>
</dbReference>